<keyword evidence="2" id="KW-0963">Cytoplasm</keyword>
<dbReference type="GO" id="GO:0009691">
    <property type="term" value="P:cytokinin biosynthetic process"/>
    <property type="evidence" value="ECO:0007669"/>
    <property type="project" value="UniProtKB-KW"/>
</dbReference>
<comment type="caution">
    <text evidence="8">The sequence shown here is derived from an EMBL/GenBank/DDBJ whole genome shotgun (WGS) entry which is preliminary data.</text>
</comment>
<feature type="compositionally biased region" description="Basic and acidic residues" evidence="7">
    <location>
        <begin position="44"/>
        <end position="53"/>
    </location>
</feature>
<evidence type="ECO:0000256" key="6">
    <source>
        <dbReference type="ARBA" id="ARBA00024199"/>
    </source>
</evidence>
<proteinExistence type="inferred from homology"/>
<evidence type="ECO:0000256" key="3">
    <source>
        <dbReference type="ARBA" id="ARBA00022712"/>
    </source>
</evidence>
<evidence type="ECO:0000256" key="1">
    <source>
        <dbReference type="ARBA" id="ARBA00004496"/>
    </source>
</evidence>
<protein>
    <submittedName>
        <fullName evidence="8">Uncharacterized protein</fullName>
    </submittedName>
</protein>
<dbReference type="EMBL" id="AYRZ02000003">
    <property type="protein sequence ID" value="PHT88204.1"/>
    <property type="molecule type" value="Genomic_DNA"/>
</dbReference>
<accession>A0A2G3A1U7</accession>
<dbReference type="PANTHER" id="PTHR33347:SF31">
    <property type="entry name" value="PROTEIN SOB FIVE-LIKE 1"/>
    <property type="match status" value="1"/>
</dbReference>
<feature type="compositionally biased region" description="Acidic residues" evidence="7">
    <location>
        <begin position="54"/>
        <end position="65"/>
    </location>
</feature>
<name>A0A2G3A1U7_CAPAN</name>
<evidence type="ECO:0000256" key="4">
    <source>
        <dbReference type="ARBA" id="ARBA00022864"/>
    </source>
</evidence>
<dbReference type="AlphaFoldDB" id="A0A2G3A1U7"/>
<reference evidence="8 9" key="2">
    <citation type="journal article" date="2017" name="Genome Biol.">
        <title>New reference genome sequences of hot pepper reveal the massive evolution of plant disease-resistance genes by retroduplication.</title>
        <authorList>
            <person name="Kim S."/>
            <person name="Park J."/>
            <person name="Yeom S.I."/>
            <person name="Kim Y.M."/>
            <person name="Seo E."/>
            <person name="Kim K.T."/>
            <person name="Kim M.S."/>
            <person name="Lee J.M."/>
            <person name="Cheong K."/>
            <person name="Shin H.S."/>
            <person name="Kim S.B."/>
            <person name="Han K."/>
            <person name="Lee J."/>
            <person name="Park M."/>
            <person name="Lee H.A."/>
            <person name="Lee H.Y."/>
            <person name="Lee Y."/>
            <person name="Oh S."/>
            <person name="Lee J.H."/>
            <person name="Choi E."/>
            <person name="Choi E."/>
            <person name="Lee S.E."/>
            <person name="Jeon J."/>
            <person name="Kim H."/>
            <person name="Choi G."/>
            <person name="Song H."/>
            <person name="Lee J."/>
            <person name="Lee S.C."/>
            <person name="Kwon J.K."/>
            <person name="Lee H.Y."/>
            <person name="Koo N."/>
            <person name="Hong Y."/>
            <person name="Kim R.W."/>
            <person name="Kang W.H."/>
            <person name="Huh J.H."/>
            <person name="Kang B.C."/>
            <person name="Yang T.J."/>
            <person name="Lee Y.H."/>
            <person name="Bennetzen J.L."/>
            <person name="Choi D."/>
        </authorList>
    </citation>
    <scope>NUCLEOTIDE SEQUENCE [LARGE SCALE GENOMIC DNA]</scope>
    <source>
        <strain evidence="9">cv. CM334</strain>
    </source>
</reference>
<feature type="compositionally biased region" description="Polar residues" evidence="7">
    <location>
        <begin position="67"/>
        <end position="83"/>
    </location>
</feature>
<gene>
    <name evidence="8" type="ORF">T459_10310</name>
</gene>
<keyword evidence="4" id="KW-0932">Cytokinin signaling pathway</keyword>
<dbReference type="InterPro" id="IPR044670">
    <property type="entry name" value="SOFL"/>
</dbReference>
<comment type="subcellular location">
    <subcellularLocation>
        <location evidence="1">Cytoplasm</location>
    </subcellularLocation>
</comment>
<evidence type="ECO:0000256" key="7">
    <source>
        <dbReference type="SAM" id="MobiDB-lite"/>
    </source>
</evidence>
<evidence type="ECO:0000256" key="5">
    <source>
        <dbReference type="ARBA" id="ARBA00023242"/>
    </source>
</evidence>
<feature type="compositionally biased region" description="Basic and acidic residues" evidence="7">
    <location>
        <begin position="1"/>
        <end position="12"/>
    </location>
</feature>
<dbReference type="GO" id="GO:0005737">
    <property type="term" value="C:cytoplasm"/>
    <property type="evidence" value="ECO:0007669"/>
    <property type="project" value="UniProtKB-SubCell"/>
</dbReference>
<dbReference type="Proteomes" id="UP000222542">
    <property type="component" value="Unassembled WGS sequence"/>
</dbReference>
<evidence type="ECO:0000256" key="2">
    <source>
        <dbReference type="ARBA" id="ARBA00022490"/>
    </source>
</evidence>
<evidence type="ECO:0000313" key="8">
    <source>
        <dbReference type="EMBL" id="PHT88204.1"/>
    </source>
</evidence>
<sequence length="265" mass="28893">MDPKSQDEECHSSESGWTMYIGSPSNGEEDKMNCEDDFDEVDDDVGRGRRKNTDDDDNNDTDDSMASDASSGPSHHITRNANKNPIPKEKGNGKSGSNNKASMKKGSLKNQDKGGYSVFSAKGAKVPSNGEKTIHLSQQMSDIFCIVTTDYSVIATDNMVPKRTETTSSPSKGTSEAARLHPPLYEFTLQALSQSGAEYDEHGEEGCFKRDDADANSPSTEELVKAFSIDRYPVRIQCDGATDLTGDFLVKSAMGKSFDAFRKIL</sequence>
<dbReference type="STRING" id="4072.A0A2G3A1U7"/>
<organism evidence="8 9">
    <name type="scientific">Capsicum annuum</name>
    <name type="common">Capsicum pepper</name>
    <dbReference type="NCBI Taxonomy" id="4072"/>
    <lineage>
        <taxon>Eukaryota</taxon>
        <taxon>Viridiplantae</taxon>
        <taxon>Streptophyta</taxon>
        <taxon>Embryophyta</taxon>
        <taxon>Tracheophyta</taxon>
        <taxon>Spermatophyta</taxon>
        <taxon>Magnoliopsida</taxon>
        <taxon>eudicotyledons</taxon>
        <taxon>Gunneridae</taxon>
        <taxon>Pentapetalae</taxon>
        <taxon>asterids</taxon>
        <taxon>lamiids</taxon>
        <taxon>Solanales</taxon>
        <taxon>Solanaceae</taxon>
        <taxon>Solanoideae</taxon>
        <taxon>Capsiceae</taxon>
        <taxon>Capsicum</taxon>
    </lineage>
</organism>
<comment type="similarity">
    <text evidence="6">Belongs to the SOFL plant protein family.</text>
</comment>
<dbReference type="PANTHER" id="PTHR33347">
    <property type="entry name" value="OSJNBA0091C07.3 PROTEIN"/>
    <property type="match status" value="1"/>
</dbReference>
<reference evidence="8 9" key="1">
    <citation type="journal article" date="2014" name="Nat. Genet.">
        <title>Genome sequence of the hot pepper provides insights into the evolution of pungency in Capsicum species.</title>
        <authorList>
            <person name="Kim S."/>
            <person name="Park M."/>
            <person name="Yeom S.I."/>
            <person name="Kim Y.M."/>
            <person name="Lee J.M."/>
            <person name="Lee H.A."/>
            <person name="Seo E."/>
            <person name="Choi J."/>
            <person name="Cheong K."/>
            <person name="Kim K.T."/>
            <person name="Jung K."/>
            <person name="Lee G.W."/>
            <person name="Oh S.K."/>
            <person name="Bae C."/>
            <person name="Kim S.B."/>
            <person name="Lee H.Y."/>
            <person name="Kim S.Y."/>
            <person name="Kim M.S."/>
            <person name="Kang B.C."/>
            <person name="Jo Y.D."/>
            <person name="Yang H.B."/>
            <person name="Jeong H.J."/>
            <person name="Kang W.H."/>
            <person name="Kwon J.K."/>
            <person name="Shin C."/>
            <person name="Lim J.Y."/>
            <person name="Park J.H."/>
            <person name="Huh J.H."/>
            <person name="Kim J.S."/>
            <person name="Kim B.D."/>
            <person name="Cohen O."/>
            <person name="Paran I."/>
            <person name="Suh M.C."/>
            <person name="Lee S.B."/>
            <person name="Kim Y.K."/>
            <person name="Shin Y."/>
            <person name="Noh S.J."/>
            <person name="Park J."/>
            <person name="Seo Y.S."/>
            <person name="Kwon S.Y."/>
            <person name="Kim H.A."/>
            <person name="Park J.M."/>
            <person name="Kim H.J."/>
            <person name="Choi S.B."/>
            <person name="Bosland P.W."/>
            <person name="Reeves G."/>
            <person name="Jo S.H."/>
            <person name="Lee B.W."/>
            <person name="Cho H.T."/>
            <person name="Choi H.S."/>
            <person name="Lee M.S."/>
            <person name="Yu Y."/>
            <person name="Do Choi Y."/>
            <person name="Park B.S."/>
            <person name="van Deynze A."/>
            <person name="Ashrafi H."/>
            <person name="Hill T."/>
            <person name="Kim W.T."/>
            <person name="Pai H.S."/>
            <person name="Ahn H.K."/>
            <person name="Yeam I."/>
            <person name="Giovannoni J.J."/>
            <person name="Rose J.K."/>
            <person name="Sorensen I."/>
            <person name="Lee S.J."/>
            <person name="Kim R.W."/>
            <person name="Choi I.Y."/>
            <person name="Choi B.S."/>
            <person name="Lim J.S."/>
            <person name="Lee Y.H."/>
            <person name="Choi D."/>
        </authorList>
    </citation>
    <scope>NUCLEOTIDE SEQUENCE [LARGE SCALE GENOMIC DNA]</scope>
    <source>
        <strain evidence="9">cv. CM334</strain>
    </source>
</reference>
<dbReference type="GO" id="GO:0009736">
    <property type="term" value="P:cytokinin-activated signaling pathway"/>
    <property type="evidence" value="ECO:0007669"/>
    <property type="project" value="UniProtKB-KW"/>
</dbReference>
<evidence type="ECO:0000313" key="9">
    <source>
        <dbReference type="Proteomes" id="UP000222542"/>
    </source>
</evidence>
<feature type="region of interest" description="Disordered" evidence="7">
    <location>
        <begin position="1"/>
        <end position="114"/>
    </location>
</feature>
<dbReference type="Gramene" id="PHT88204">
    <property type="protein sequence ID" value="PHT88204"/>
    <property type="gene ID" value="T459_10310"/>
</dbReference>
<keyword evidence="5" id="KW-0539">Nucleus</keyword>
<keyword evidence="3" id="KW-0203">Cytokinin biosynthesis</keyword>
<keyword evidence="9" id="KW-1185">Reference proteome</keyword>